<sequence length="78" mass="9547">MTSGRGRLPSSRRAACSWQEPRGRTTCLQRPPRMLPWLRSRPSLRFRPFLWLRFRPRPQPRPRLWHPFQPRPRLRPLP</sequence>
<dbReference type="AlphaFoldDB" id="A0A857FRS6"/>
<feature type="region of interest" description="Disordered" evidence="1">
    <location>
        <begin position="57"/>
        <end position="78"/>
    </location>
</feature>
<proteinExistence type="predicted"/>
<gene>
    <name evidence="2" type="ORF">FMA36_16615</name>
</gene>
<dbReference type="EMBL" id="CP041348">
    <property type="protein sequence ID" value="QHC36912.1"/>
    <property type="molecule type" value="Genomic_DNA"/>
</dbReference>
<evidence type="ECO:0000313" key="2">
    <source>
        <dbReference type="EMBL" id="QHC36912.1"/>
    </source>
</evidence>
<name>A0A857FRS6_KOMXY</name>
<feature type="region of interest" description="Disordered" evidence="1">
    <location>
        <begin position="1"/>
        <end position="25"/>
    </location>
</feature>
<protein>
    <submittedName>
        <fullName evidence="2">Uncharacterized protein</fullName>
    </submittedName>
</protein>
<dbReference type="Proteomes" id="UP000464674">
    <property type="component" value="Chromosome"/>
</dbReference>
<organism evidence="2 3">
    <name type="scientific">Komagataeibacter xylinus</name>
    <name type="common">Gluconacetobacter xylinus</name>
    <dbReference type="NCBI Taxonomy" id="28448"/>
    <lineage>
        <taxon>Bacteria</taxon>
        <taxon>Pseudomonadati</taxon>
        <taxon>Pseudomonadota</taxon>
        <taxon>Alphaproteobacteria</taxon>
        <taxon>Acetobacterales</taxon>
        <taxon>Acetobacteraceae</taxon>
        <taxon>Komagataeibacter</taxon>
    </lineage>
</organism>
<accession>A0A857FRS6</accession>
<evidence type="ECO:0000313" key="3">
    <source>
        <dbReference type="Proteomes" id="UP000464674"/>
    </source>
</evidence>
<reference evidence="2 3" key="1">
    <citation type="journal article" date="2020" name="Carbohydr. Polym.">
        <title>Characterization and optimization of production of bacterial cellulose from strain CGMCC 17276 based on whole-genome analysis.</title>
        <authorList>
            <person name="Lu T."/>
            <person name="Gao H."/>
            <person name="Liao B."/>
            <person name="Wu J."/>
            <person name="Zhang W."/>
            <person name="Huang J."/>
            <person name="Liu M."/>
            <person name="Huang J."/>
            <person name="Chang Z."/>
            <person name="Jin M."/>
            <person name="Yi Z."/>
            <person name="Jiang D."/>
        </authorList>
    </citation>
    <scope>NUCLEOTIDE SEQUENCE [LARGE SCALE GENOMIC DNA]</scope>
    <source>
        <strain evidence="2 3">CGMCC 17276</strain>
    </source>
</reference>
<evidence type="ECO:0000256" key="1">
    <source>
        <dbReference type="SAM" id="MobiDB-lite"/>
    </source>
</evidence>